<keyword evidence="1" id="KW-0677">Repeat</keyword>
<evidence type="ECO:0000313" key="4">
    <source>
        <dbReference type="Proteomes" id="UP000307362"/>
    </source>
</evidence>
<reference evidence="3 4" key="1">
    <citation type="submission" date="2017-12" db="EMBL/GenBank/DDBJ databases">
        <authorList>
            <person name="Paulsen S."/>
            <person name="Gram L.K."/>
        </authorList>
    </citation>
    <scope>NUCLEOTIDE SEQUENCE [LARGE SCALE GENOMIC DNA]</scope>
    <source>
        <strain evidence="3 4">S1189</strain>
    </source>
</reference>
<dbReference type="Pfam" id="PF15902">
    <property type="entry name" value="Sortilin-Vps10"/>
    <property type="match status" value="1"/>
</dbReference>
<organism evidence="3 4">
    <name type="scientific">Pseudoalteromonas phenolica</name>
    <dbReference type="NCBI Taxonomy" id="161398"/>
    <lineage>
        <taxon>Bacteria</taxon>
        <taxon>Pseudomonadati</taxon>
        <taxon>Pseudomonadota</taxon>
        <taxon>Gammaproteobacteria</taxon>
        <taxon>Alteromonadales</taxon>
        <taxon>Pseudoalteromonadaceae</taxon>
        <taxon>Pseudoalteromonas</taxon>
    </lineage>
</organism>
<sequence>SYAGMGVYKSSDNGKSWEWLGLPESHHIGKIQLHPTNPNVAWVAALGHLYSPNKERGVYKTIDGGKTWKQVLAVDDNTGAVDLDLNPQNPNELYAATW</sequence>
<dbReference type="InterPro" id="IPR031778">
    <property type="entry name" value="Sortilin_N"/>
</dbReference>
<feature type="domain" description="Sortilin N-terminal" evidence="2">
    <location>
        <begin position="7"/>
        <end position="95"/>
    </location>
</feature>
<dbReference type="InterPro" id="IPR015943">
    <property type="entry name" value="WD40/YVTN_repeat-like_dom_sf"/>
</dbReference>
<proteinExistence type="predicted"/>
<dbReference type="EMBL" id="PNCM01000136">
    <property type="protein sequence ID" value="TMP77131.1"/>
    <property type="molecule type" value="Genomic_DNA"/>
</dbReference>
<dbReference type="Proteomes" id="UP000307362">
    <property type="component" value="Unassembled WGS sequence"/>
</dbReference>
<dbReference type="AlphaFoldDB" id="A0A5S3YNP6"/>
<comment type="caution">
    <text evidence="3">The sequence shown here is derived from an EMBL/GenBank/DDBJ whole genome shotgun (WGS) entry which is preliminary data.</text>
</comment>
<evidence type="ECO:0000259" key="2">
    <source>
        <dbReference type="Pfam" id="PF15902"/>
    </source>
</evidence>
<feature type="non-terminal residue" evidence="3">
    <location>
        <position position="98"/>
    </location>
</feature>
<accession>A0A5S3YNP6</accession>
<evidence type="ECO:0000313" key="3">
    <source>
        <dbReference type="EMBL" id="TMP77131.1"/>
    </source>
</evidence>
<protein>
    <submittedName>
        <fullName evidence="3">Glycosyl hydrolase</fullName>
    </submittedName>
</protein>
<dbReference type="GO" id="GO:0016787">
    <property type="term" value="F:hydrolase activity"/>
    <property type="evidence" value="ECO:0007669"/>
    <property type="project" value="UniProtKB-KW"/>
</dbReference>
<gene>
    <name evidence="3" type="ORF">CWB73_20720</name>
</gene>
<evidence type="ECO:0000256" key="1">
    <source>
        <dbReference type="ARBA" id="ARBA00022737"/>
    </source>
</evidence>
<dbReference type="Gene3D" id="2.130.10.10">
    <property type="entry name" value="YVTN repeat-like/Quinoprotein amine dehydrogenase"/>
    <property type="match status" value="1"/>
</dbReference>
<dbReference type="CDD" id="cd15482">
    <property type="entry name" value="Sialidase_non-viral"/>
    <property type="match status" value="1"/>
</dbReference>
<reference evidence="4" key="2">
    <citation type="submission" date="2019-06" db="EMBL/GenBank/DDBJ databases">
        <title>Co-occurence of chitin degradation, pigmentation and bioactivity in marine Pseudoalteromonas.</title>
        <authorList>
            <person name="Sonnenschein E.C."/>
            <person name="Bech P.K."/>
        </authorList>
    </citation>
    <scope>NUCLEOTIDE SEQUENCE [LARGE SCALE GENOMIC DNA]</scope>
    <source>
        <strain evidence="4">S1189</strain>
    </source>
</reference>
<feature type="non-terminal residue" evidence="3">
    <location>
        <position position="1"/>
    </location>
</feature>
<dbReference type="SUPFAM" id="SSF110296">
    <property type="entry name" value="Oligoxyloglucan reducing end-specific cellobiohydrolase"/>
    <property type="match status" value="1"/>
</dbReference>
<keyword evidence="3" id="KW-0378">Hydrolase</keyword>
<name>A0A5S3YNP6_9GAMM</name>